<dbReference type="EMBL" id="JADILZ010000067">
    <property type="protein sequence ID" value="MBO8478698.1"/>
    <property type="molecule type" value="Genomic_DNA"/>
</dbReference>
<proteinExistence type="predicted"/>
<reference evidence="1" key="2">
    <citation type="journal article" date="2021" name="PeerJ">
        <title>Extensive microbial diversity within the chicken gut microbiome revealed by metagenomics and culture.</title>
        <authorList>
            <person name="Gilroy R."/>
            <person name="Ravi A."/>
            <person name="Getino M."/>
            <person name="Pursley I."/>
            <person name="Horton D.L."/>
            <person name="Alikhan N.F."/>
            <person name="Baker D."/>
            <person name="Gharbi K."/>
            <person name="Hall N."/>
            <person name="Watson M."/>
            <person name="Adriaenssens E.M."/>
            <person name="Foster-Nyarko E."/>
            <person name="Jarju S."/>
            <person name="Secka A."/>
            <person name="Antonio M."/>
            <person name="Oren A."/>
            <person name="Chaudhuri R.R."/>
            <person name="La Ragione R."/>
            <person name="Hildebrand F."/>
            <person name="Pallen M.J."/>
        </authorList>
    </citation>
    <scope>NUCLEOTIDE SEQUENCE</scope>
    <source>
        <strain evidence="1">2478</strain>
    </source>
</reference>
<gene>
    <name evidence="1" type="ORF">IAB80_07405</name>
</gene>
<comment type="caution">
    <text evidence="1">The sequence shown here is derived from an EMBL/GenBank/DDBJ whole genome shotgun (WGS) entry which is preliminary data.</text>
</comment>
<accession>A0A9D9NMP3</accession>
<dbReference type="AlphaFoldDB" id="A0A9D9NMP3"/>
<dbReference type="Proteomes" id="UP000823771">
    <property type="component" value="Unassembled WGS sequence"/>
</dbReference>
<evidence type="ECO:0000313" key="1">
    <source>
        <dbReference type="EMBL" id="MBO8478698.1"/>
    </source>
</evidence>
<protein>
    <submittedName>
        <fullName evidence="1">Uncharacterized protein</fullName>
    </submittedName>
</protein>
<evidence type="ECO:0000313" key="2">
    <source>
        <dbReference type="Proteomes" id="UP000823771"/>
    </source>
</evidence>
<organism evidence="1 2">
    <name type="scientific">Candidatus Cryptobacteroides excrementipullorum</name>
    <dbReference type="NCBI Taxonomy" id="2840761"/>
    <lineage>
        <taxon>Bacteria</taxon>
        <taxon>Pseudomonadati</taxon>
        <taxon>Bacteroidota</taxon>
        <taxon>Bacteroidia</taxon>
        <taxon>Bacteroidales</taxon>
        <taxon>Candidatus Cryptobacteroides</taxon>
    </lineage>
</organism>
<name>A0A9D9NMP3_9BACT</name>
<reference evidence="1" key="1">
    <citation type="submission" date="2020-10" db="EMBL/GenBank/DDBJ databases">
        <authorList>
            <person name="Gilroy R."/>
        </authorList>
    </citation>
    <scope>NUCLEOTIDE SEQUENCE</scope>
    <source>
        <strain evidence="1">2478</strain>
    </source>
</reference>
<sequence>METGHITAHLRTMAAILVAAAIAGNCRLNAQDYDFAKTLEKEIGILTDKAVKDNVFDSSRRDSVMLFVRDSIPKDSPQLRIDALKRILSEIDAEYERAMMDTDVYDIIPKELATSMLPSTLPIPDTFVDRKREKFLAQQRAVEDVKASIARSLAGAKQPNLPPVLAYIGRLLFGLGMSPNPGARPVMNGLYYQYMPGGQPLEFDESVYKDREHFDPNVYKFSKPQMQYDPYEGRHFKEGYTP</sequence>